<reference evidence="4 5" key="1">
    <citation type="submission" date="2016-07" db="EMBL/GenBank/DDBJ databases">
        <title>Pervasive Adenine N6-methylation of Active Genes in Fungi.</title>
        <authorList>
            <consortium name="DOE Joint Genome Institute"/>
            <person name="Mondo S.J."/>
            <person name="Dannebaum R.O."/>
            <person name="Kuo R.C."/>
            <person name="Labutti K."/>
            <person name="Haridas S."/>
            <person name="Kuo A."/>
            <person name="Salamov A."/>
            <person name="Ahrendt S.R."/>
            <person name="Lipzen A."/>
            <person name="Sullivan W."/>
            <person name="Andreopoulos W.B."/>
            <person name="Clum A."/>
            <person name="Lindquist E."/>
            <person name="Daum C."/>
            <person name="Ramamoorthy G.K."/>
            <person name="Gryganskyi A."/>
            <person name="Culley D."/>
            <person name="Magnuson J.K."/>
            <person name="James T.Y."/>
            <person name="O'Malley M.A."/>
            <person name="Stajich J.E."/>
            <person name="Spatafora J.W."/>
            <person name="Visel A."/>
            <person name="Grigoriev I.V."/>
        </authorList>
    </citation>
    <scope>NUCLEOTIDE SEQUENCE [LARGE SCALE GENOMIC DNA]</scope>
    <source>
        <strain evidence="4 5">NRRL 1336</strain>
    </source>
</reference>
<dbReference type="InterPro" id="IPR004147">
    <property type="entry name" value="ABC1_dom"/>
</dbReference>
<dbReference type="SUPFAM" id="SSF56112">
    <property type="entry name" value="Protein kinase-like (PK-like)"/>
    <property type="match status" value="1"/>
</dbReference>
<sequence length="611" mass="70580">MGDDVEDAKEPSEIKRFIRRLLRFLDEWMLEPILTLRRFLHIIVLFAPVIITAPALVLGADVTEEDTTGSLWWYGFLATRMEKAGPSFIKLAQWIASRTDLFPMALCTILSKLHSNVDPHSFSYTKKVLEAAFGRSLDDIFLEFDPEPLGVGAIAQVYKAKLRPEIVVTRADIRNDFMVDERAATMDCLTTLDQETGRQIDVHTAVAIKVIHPKARQIVHRDLKIMITFATLLDWIPTMHWLSLPDEVRVFGSMMKDQLDLRIEGHHLERFNDYFQDDNQIRFPKPFMYFSSRDILVEEYEKGVPLGIFLQQAAILKRKQQQGDHSADDGGVFDRKIASIGLNTFLYMLIVYNFVHADLHPGNIMIRFFKPSAYHPFQIAWSKLWQRELKDDGDVAVERVLAVEREPDQFQKVLSDLDQEGYVPQLVMIDTGLVNELNETNRRNFLDLFAAVAKFDGYRVGQLMVERCQSPQQVIQPELFALRMQNLILGLKQHTFHLGAIKIGSLLSEVRNMVRSHHVKLEGDFINVVVGIMLLEGIGRQLDPDLDLFKNALPVLRKYSIQNGGKNTIEGMKDVQEHGFMSPHWIKVWIFLELRNWLVRNTRENEWLKLW</sequence>
<dbReference type="GO" id="GO:0005743">
    <property type="term" value="C:mitochondrial inner membrane"/>
    <property type="evidence" value="ECO:0007669"/>
    <property type="project" value="EnsemblFungi"/>
</dbReference>
<comment type="caution">
    <text evidence="4">The sequence shown here is derived from an EMBL/GenBank/DDBJ whole genome shotgun (WGS) entry which is preliminary data.</text>
</comment>
<gene>
    <name evidence="4" type="ORF">BCR42DRAFT_461051</name>
</gene>
<dbReference type="AlphaFoldDB" id="A0A1X2IFY4"/>
<dbReference type="STRING" id="90262.A0A1X2IFY4"/>
<dbReference type="GO" id="GO:0055091">
    <property type="term" value="P:phospholipid homeostasis"/>
    <property type="evidence" value="ECO:0007669"/>
    <property type="project" value="EnsemblFungi"/>
</dbReference>
<evidence type="ECO:0000313" key="4">
    <source>
        <dbReference type="EMBL" id="ORZ15833.1"/>
    </source>
</evidence>
<dbReference type="Proteomes" id="UP000193560">
    <property type="component" value="Unassembled WGS sequence"/>
</dbReference>
<dbReference type="GO" id="GO:0007005">
    <property type="term" value="P:mitochondrion organization"/>
    <property type="evidence" value="ECO:0007669"/>
    <property type="project" value="EnsemblFungi"/>
</dbReference>
<accession>A0A1X2IFY4</accession>
<keyword evidence="2" id="KW-1133">Transmembrane helix</keyword>
<proteinExistence type="inferred from homology"/>
<dbReference type="Pfam" id="PF03109">
    <property type="entry name" value="ABC1"/>
    <property type="match status" value="2"/>
</dbReference>
<dbReference type="InterPro" id="IPR052402">
    <property type="entry name" value="ADCK_kinase"/>
</dbReference>
<dbReference type="InterPro" id="IPR044095">
    <property type="entry name" value="ADCK2_dom"/>
</dbReference>
<evidence type="ECO:0000256" key="2">
    <source>
        <dbReference type="SAM" id="Phobius"/>
    </source>
</evidence>
<dbReference type="InterPro" id="IPR011009">
    <property type="entry name" value="Kinase-like_dom_sf"/>
</dbReference>
<dbReference type="CDD" id="cd13971">
    <property type="entry name" value="ADCK2-like"/>
    <property type="match status" value="1"/>
</dbReference>
<feature type="domain" description="ABC1 atypical kinase-like" evidence="3">
    <location>
        <begin position="203"/>
        <end position="367"/>
    </location>
</feature>
<evidence type="ECO:0000256" key="1">
    <source>
        <dbReference type="ARBA" id="ARBA00009670"/>
    </source>
</evidence>
<dbReference type="GO" id="GO:0044289">
    <property type="term" value="C:mitochondrial inner-outer membrane contact site"/>
    <property type="evidence" value="ECO:0007669"/>
    <property type="project" value="EnsemblFungi"/>
</dbReference>
<protein>
    <recommendedName>
        <fullName evidence="3">ABC1 atypical kinase-like domain-containing protein</fullName>
    </recommendedName>
</protein>
<keyword evidence="5" id="KW-1185">Reference proteome</keyword>
<feature type="transmembrane region" description="Helical" evidence="2">
    <location>
        <begin position="39"/>
        <end position="60"/>
    </location>
</feature>
<keyword evidence="2" id="KW-0472">Membrane</keyword>
<keyword evidence="2" id="KW-0812">Transmembrane</keyword>
<name>A0A1X2IFY4_9FUNG</name>
<dbReference type="OrthoDB" id="1290869at2759"/>
<dbReference type="EMBL" id="MCGE01000012">
    <property type="protein sequence ID" value="ORZ15833.1"/>
    <property type="molecule type" value="Genomic_DNA"/>
</dbReference>
<organism evidence="4 5">
    <name type="scientific">Absidia repens</name>
    <dbReference type="NCBI Taxonomy" id="90262"/>
    <lineage>
        <taxon>Eukaryota</taxon>
        <taxon>Fungi</taxon>
        <taxon>Fungi incertae sedis</taxon>
        <taxon>Mucoromycota</taxon>
        <taxon>Mucoromycotina</taxon>
        <taxon>Mucoromycetes</taxon>
        <taxon>Mucorales</taxon>
        <taxon>Cunninghamellaceae</taxon>
        <taxon>Absidia</taxon>
    </lineage>
</organism>
<feature type="domain" description="ABC1 atypical kinase-like" evidence="3">
    <location>
        <begin position="112"/>
        <end position="165"/>
    </location>
</feature>
<evidence type="ECO:0000259" key="3">
    <source>
        <dbReference type="Pfam" id="PF03109"/>
    </source>
</evidence>
<evidence type="ECO:0000313" key="5">
    <source>
        <dbReference type="Proteomes" id="UP000193560"/>
    </source>
</evidence>
<dbReference type="PANTHER" id="PTHR45890">
    <property type="entry name" value="AARF DOMAIN CONTAINING KINASE 2 (PREDICTED)"/>
    <property type="match status" value="1"/>
</dbReference>
<dbReference type="PANTHER" id="PTHR45890:SF1">
    <property type="entry name" value="AARF DOMAIN CONTAINING KINASE 2"/>
    <property type="match status" value="1"/>
</dbReference>
<comment type="similarity">
    <text evidence="1">Belongs to the protein kinase superfamily. ADCK protein kinase family.</text>
</comment>